<dbReference type="EMBL" id="JACIBV010000001">
    <property type="protein sequence ID" value="MBB3728359.1"/>
    <property type="molecule type" value="Genomic_DNA"/>
</dbReference>
<comment type="caution">
    <text evidence="2">The sequence shown here is derived from an EMBL/GenBank/DDBJ whole genome shotgun (WGS) entry which is preliminary data.</text>
</comment>
<evidence type="ECO:0000313" key="3">
    <source>
        <dbReference type="Proteomes" id="UP000579945"/>
    </source>
</evidence>
<organism evidence="2 3">
    <name type="scientific">Nonomuraea dietziae</name>
    <dbReference type="NCBI Taxonomy" id="65515"/>
    <lineage>
        <taxon>Bacteria</taxon>
        <taxon>Bacillati</taxon>
        <taxon>Actinomycetota</taxon>
        <taxon>Actinomycetes</taxon>
        <taxon>Streptosporangiales</taxon>
        <taxon>Streptosporangiaceae</taxon>
        <taxon>Nonomuraea</taxon>
    </lineage>
</organism>
<dbReference type="Proteomes" id="UP000579945">
    <property type="component" value="Unassembled WGS sequence"/>
</dbReference>
<keyword evidence="3" id="KW-1185">Reference proteome</keyword>
<feature type="region of interest" description="Disordered" evidence="1">
    <location>
        <begin position="1"/>
        <end position="58"/>
    </location>
</feature>
<proteinExistence type="predicted"/>
<dbReference type="AlphaFoldDB" id="A0A7W5VB25"/>
<evidence type="ECO:0000256" key="1">
    <source>
        <dbReference type="SAM" id="MobiDB-lite"/>
    </source>
</evidence>
<gene>
    <name evidence="2" type="ORF">FHR33_004219</name>
</gene>
<sequence>MLNLNTQPHIPVCRVRHPRPKLRRHIRIRPQPRSQLTRRLHLRNRRFGGDSNTRPRRG</sequence>
<protein>
    <submittedName>
        <fullName evidence="2">Uncharacterized protein</fullName>
    </submittedName>
</protein>
<reference evidence="2 3" key="1">
    <citation type="submission" date="2020-08" db="EMBL/GenBank/DDBJ databases">
        <title>Sequencing the genomes of 1000 actinobacteria strains.</title>
        <authorList>
            <person name="Klenk H.-P."/>
        </authorList>
    </citation>
    <scope>NUCLEOTIDE SEQUENCE [LARGE SCALE GENOMIC DNA]</scope>
    <source>
        <strain evidence="2 3">DSM 44320</strain>
    </source>
</reference>
<accession>A0A7W5VB25</accession>
<evidence type="ECO:0000313" key="2">
    <source>
        <dbReference type="EMBL" id="MBB3728359.1"/>
    </source>
</evidence>
<name>A0A7W5VB25_9ACTN</name>
<feature type="compositionally biased region" description="Basic residues" evidence="1">
    <location>
        <begin position="14"/>
        <end position="46"/>
    </location>
</feature>